<dbReference type="Gene3D" id="3.30.750.24">
    <property type="entry name" value="STAS domain"/>
    <property type="match status" value="1"/>
</dbReference>
<dbReference type="PANTHER" id="PTHR33495">
    <property type="entry name" value="ANTI-SIGMA FACTOR ANTAGONIST TM_1081-RELATED-RELATED"/>
    <property type="match status" value="1"/>
</dbReference>
<evidence type="ECO:0000256" key="2">
    <source>
        <dbReference type="RuleBase" id="RU003749"/>
    </source>
</evidence>
<sequence length="123" mass="12954">MGRGGDDSARPVEVAVRRSGGAMVLAVRGELDLDSFEPLRAALSEAVRQDASLVVVDMSQVTFCDSSTMNVLLRADADLGPGRLRIAAPSPFVARLFGLVGLQMVLPLRDTVEEALAGSEDLA</sequence>
<protein>
    <recommendedName>
        <fullName evidence="2">Anti-sigma factor antagonist</fullName>
    </recommendedName>
</protein>
<proteinExistence type="inferred from homology"/>
<dbReference type="Pfam" id="PF01740">
    <property type="entry name" value="STAS"/>
    <property type="match status" value="1"/>
</dbReference>
<dbReference type="InterPro" id="IPR036513">
    <property type="entry name" value="STAS_dom_sf"/>
</dbReference>
<dbReference type="OrthoDB" id="5471473at2"/>
<evidence type="ECO:0000313" key="4">
    <source>
        <dbReference type="EMBL" id="SFE61110.1"/>
    </source>
</evidence>
<dbReference type="InterPro" id="IPR003658">
    <property type="entry name" value="Anti-sigma_ant"/>
</dbReference>
<feature type="domain" description="STAS" evidence="3">
    <location>
        <begin position="12"/>
        <end position="119"/>
    </location>
</feature>
<evidence type="ECO:0000256" key="1">
    <source>
        <dbReference type="ARBA" id="ARBA00009013"/>
    </source>
</evidence>
<name>A0A1I2C0M2_9ACTN</name>
<dbReference type="STRING" id="380248.SAMN05216251_10466"/>
<dbReference type="GO" id="GO:0043856">
    <property type="term" value="F:anti-sigma factor antagonist activity"/>
    <property type="evidence" value="ECO:0007669"/>
    <property type="project" value="InterPro"/>
</dbReference>
<gene>
    <name evidence="4" type="ORF">SAMN05216251_10466</name>
</gene>
<dbReference type="InterPro" id="IPR002645">
    <property type="entry name" value="STAS_dom"/>
</dbReference>
<comment type="similarity">
    <text evidence="1 2">Belongs to the anti-sigma-factor antagonist family.</text>
</comment>
<evidence type="ECO:0000313" key="5">
    <source>
        <dbReference type="Proteomes" id="UP000199323"/>
    </source>
</evidence>
<dbReference type="CDD" id="cd07043">
    <property type="entry name" value="STAS_anti-anti-sigma_factors"/>
    <property type="match status" value="1"/>
</dbReference>
<reference evidence="4 5" key="1">
    <citation type="submission" date="2016-10" db="EMBL/GenBank/DDBJ databases">
        <authorList>
            <person name="de Groot N.N."/>
        </authorList>
    </citation>
    <scope>NUCLEOTIDE SEQUENCE [LARGE SCALE GENOMIC DNA]</scope>
    <source>
        <strain evidence="4 5">CGMCC 4.3510</strain>
    </source>
</reference>
<dbReference type="PROSITE" id="PS50801">
    <property type="entry name" value="STAS"/>
    <property type="match status" value="1"/>
</dbReference>
<dbReference type="PANTHER" id="PTHR33495:SF2">
    <property type="entry name" value="ANTI-SIGMA FACTOR ANTAGONIST TM_1081-RELATED"/>
    <property type="match status" value="1"/>
</dbReference>
<accession>A0A1I2C0M2</accession>
<dbReference type="RefSeq" id="WP_093712768.1">
    <property type="nucleotide sequence ID" value="NZ_FONG01000004.1"/>
</dbReference>
<dbReference type="Proteomes" id="UP000199323">
    <property type="component" value="Unassembled WGS sequence"/>
</dbReference>
<organism evidence="4 5">
    <name type="scientific">Actinacidiphila alni</name>
    <dbReference type="NCBI Taxonomy" id="380248"/>
    <lineage>
        <taxon>Bacteria</taxon>
        <taxon>Bacillati</taxon>
        <taxon>Actinomycetota</taxon>
        <taxon>Actinomycetes</taxon>
        <taxon>Kitasatosporales</taxon>
        <taxon>Streptomycetaceae</taxon>
        <taxon>Actinacidiphila</taxon>
    </lineage>
</organism>
<dbReference type="NCBIfam" id="TIGR00377">
    <property type="entry name" value="ant_ant_sig"/>
    <property type="match status" value="1"/>
</dbReference>
<dbReference type="EMBL" id="FONG01000004">
    <property type="protein sequence ID" value="SFE61110.1"/>
    <property type="molecule type" value="Genomic_DNA"/>
</dbReference>
<evidence type="ECO:0000259" key="3">
    <source>
        <dbReference type="PROSITE" id="PS50801"/>
    </source>
</evidence>
<dbReference type="AlphaFoldDB" id="A0A1I2C0M2"/>
<dbReference type="SUPFAM" id="SSF52091">
    <property type="entry name" value="SpoIIaa-like"/>
    <property type="match status" value="1"/>
</dbReference>
<keyword evidence="5" id="KW-1185">Reference proteome</keyword>